<reference evidence="3" key="2">
    <citation type="submission" date="2023-04" db="EMBL/GenBank/DDBJ databases">
        <title>Paracnuella aquatica gen. nov., sp. nov., a member of the family Chitinophagaceae isolated from a hot spring.</title>
        <authorList>
            <person name="Wang C."/>
        </authorList>
    </citation>
    <scope>NUCLEOTIDE SEQUENCE</scope>
    <source>
        <strain evidence="3">LB-8</strain>
    </source>
</reference>
<evidence type="ECO:0000313" key="3">
    <source>
        <dbReference type="EMBL" id="MCU7552128.1"/>
    </source>
</evidence>
<dbReference type="SUPFAM" id="SSF52266">
    <property type="entry name" value="SGNH hydrolase"/>
    <property type="match status" value="1"/>
</dbReference>
<dbReference type="GO" id="GO:0001681">
    <property type="term" value="F:sialate O-acetylesterase activity"/>
    <property type="evidence" value="ECO:0007669"/>
    <property type="project" value="InterPro"/>
</dbReference>
<dbReference type="Gene3D" id="3.40.50.1110">
    <property type="entry name" value="SGNH hydrolase"/>
    <property type="match status" value="1"/>
</dbReference>
<organism evidence="3 4">
    <name type="scientific">Paraflavisolibacter caeni</name>
    <dbReference type="NCBI Taxonomy" id="2982496"/>
    <lineage>
        <taxon>Bacteria</taxon>
        <taxon>Pseudomonadati</taxon>
        <taxon>Bacteroidota</taxon>
        <taxon>Chitinophagia</taxon>
        <taxon>Chitinophagales</taxon>
        <taxon>Chitinophagaceae</taxon>
        <taxon>Paraflavisolibacter</taxon>
    </lineage>
</organism>
<dbReference type="InterPro" id="IPR039329">
    <property type="entry name" value="SIAE"/>
</dbReference>
<evidence type="ECO:0000259" key="2">
    <source>
        <dbReference type="Pfam" id="PF03629"/>
    </source>
</evidence>
<evidence type="ECO:0000313" key="4">
    <source>
        <dbReference type="Proteomes" id="UP001155483"/>
    </source>
</evidence>
<dbReference type="PANTHER" id="PTHR22901">
    <property type="entry name" value="SIALATE O-ACETYLESTERASE"/>
    <property type="match status" value="1"/>
</dbReference>
<keyword evidence="1" id="KW-0378">Hydrolase</keyword>
<feature type="domain" description="Sialate O-acetylesterase" evidence="2">
    <location>
        <begin position="34"/>
        <end position="159"/>
    </location>
</feature>
<dbReference type="InterPro" id="IPR005181">
    <property type="entry name" value="SASA"/>
</dbReference>
<evidence type="ECO:0000256" key="1">
    <source>
        <dbReference type="ARBA" id="ARBA00022801"/>
    </source>
</evidence>
<gene>
    <name evidence="3" type="ORF">OCK74_23620</name>
</gene>
<sequence length="279" mass="31059">MAVGGTPAEVWTPEDQVEKNPILKQAAKQLNAAQQWWPVQSGFSYNAMIHPLTSYNIAGSIWYQGEGNTGAANSYQSLLTTMIGAWRKAWQKDFPFYYVQIAPFAGYGHMNIAPLLREAQTQSRTCPNTGMVVVSDLVDDVNDIHPKLKREVGLRLANYALAQTYGKSGLYYKSPVYQSMHVEKDKMRISFDQVGIGLISKGGTPTEFYIAGEDQQFVPAQAKIEGSSVVVWNKAVKKPVVVRFGFSNEAMPNLFTKEGLPVNLFRTDDWPVDTPVVKK</sequence>
<comment type="caution">
    <text evidence="3">The sequence shown here is derived from an EMBL/GenBank/DDBJ whole genome shotgun (WGS) entry which is preliminary data.</text>
</comment>
<proteinExistence type="predicted"/>
<dbReference type="EMBL" id="JAOTIF010000028">
    <property type="protein sequence ID" value="MCU7552128.1"/>
    <property type="molecule type" value="Genomic_DNA"/>
</dbReference>
<reference evidence="3" key="1">
    <citation type="submission" date="2022-09" db="EMBL/GenBank/DDBJ databases">
        <authorList>
            <person name="Yuan C."/>
            <person name="Ke Z."/>
        </authorList>
    </citation>
    <scope>NUCLEOTIDE SEQUENCE</scope>
    <source>
        <strain evidence="3">LB-8</strain>
    </source>
</reference>
<accession>A0A9X3BK37</accession>
<dbReference type="AlphaFoldDB" id="A0A9X3BK37"/>
<dbReference type="GO" id="GO:0005975">
    <property type="term" value="P:carbohydrate metabolic process"/>
    <property type="evidence" value="ECO:0007669"/>
    <property type="project" value="TreeGrafter"/>
</dbReference>
<dbReference type="Pfam" id="PF03629">
    <property type="entry name" value="SASA"/>
    <property type="match status" value="1"/>
</dbReference>
<name>A0A9X3BK37_9BACT</name>
<keyword evidence="4" id="KW-1185">Reference proteome</keyword>
<dbReference type="PANTHER" id="PTHR22901:SF0">
    <property type="entry name" value="SIALATE O-ACETYLESTERASE"/>
    <property type="match status" value="1"/>
</dbReference>
<dbReference type="Proteomes" id="UP001155483">
    <property type="component" value="Unassembled WGS sequence"/>
</dbReference>
<protein>
    <submittedName>
        <fullName evidence="3">Sialate O-acetylesterase</fullName>
    </submittedName>
</protein>
<dbReference type="InterPro" id="IPR036514">
    <property type="entry name" value="SGNH_hydro_sf"/>
</dbReference>